<dbReference type="Pfam" id="PF05485">
    <property type="entry name" value="THAP"/>
    <property type="match status" value="1"/>
</dbReference>
<dbReference type="Gene3D" id="6.20.210.20">
    <property type="entry name" value="THAP domain"/>
    <property type="match status" value="1"/>
</dbReference>
<dbReference type="InterPro" id="IPR052224">
    <property type="entry name" value="THAP_domain_protein"/>
</dbReference>
<dbReference type="SUPFAM" id="SSF57716">
    <property type="entry name" value="Glucocorticoid receptor-like (DNA-binding domain)"/>
    <property type="match status" value="1"/>
</dbReference>
<evidence type="ECO:0000256" key="1">
    <source>
        <dbReference type="ARBA" id="ARBA00022723"/>
    </source>
</evidence>
<dbReference type="EMBL" id="GL434594">
    <property type="protein sequence ID" value="EFN74745.1"/>
    <property type="molecule type" value="Genomic_DNA"/>
</dbReference>
<reference evidence="7 8" key="1">
    <citation type="journal article" date="2010" name="Science">
        <title>Genomic comparison of the ants Camponotus floridanus and Harpegnathos saltator.</title>
        <authorList>
            <person name="Bonasio R."/>
            <person name="Zhang G."/>
            <person name="Ye C."/>
            <person name="Mutti N.S."/>
            <person name="Fang X."/>
            <person name="Qin N."/>
            <person name="Donahue G."/>
            <person name="Yang P."/>
            <person name="Li Q."/>
            <person name="Li C."/>
            <person name="Zhang P."/>
            <person name="Huang Z."/>
            <person name="Berger S.L."/>
            <person name="Reinberg D."/>
            <person name="Wang J."/>
            <person name="Liebig J."/>
        </authorList>
    </citation>
    <scope>NUCLEOTIDE SEQUENCE [LARGE SCALE GENOMIC DNA]</scope>
    <source>
        <strain evidence="8">C129</strain>
    </source>
</reference>
<evidence type="ECO:0000313" key="8">
    <source>
        <dbReference type="Proteomes" id="UP000000311"/>
    </source>
</evidence>
<evidence type="ECO:0000313" key="7">
    <source>
        <dbReference type="EMBL" id="EFN74745.1"/>
    </source>
</evidence>
<evidence type="ECO:0000256" key="2">
    <source>
        <dbReference type="ARBA" id="ARBA00022771"/>
    </source>
</evidence>
<dbReference type="InterPro" id="IPR038441">
    <property type="entry name" value="THAP_Znf_sf"/>
</dbReference>
<proteinExistence type="predicted"/>
<keyword evidence="8" id="KW-1185">Reference proteome</keyword>
<feature type="non-terminal residue" evidence="7">
    <location>
        <position position="1"/>
    </location>
</feature>
<dbReference type="InParanoid" id="E1ZVP4"/>
<dbReference type="Proteomes" id="UP000000311">
    <property type="component" value="Unassembled WGS sequence"/>
</dbReference>
<keyword evidence="1" id="KW-0479">Metal-binding</keyword>
<keyword evidence="4 5" id="KW-0238">DNA-binding</keyword>
<evidence type="ECO:0000259" key="6">
    <source>
        <dbReference type="PROSITE" id="PS50950"/>
    </source>
</evidence>
<evidence type="ECO:0000256" key="4">
    <source>
        <dbReference type="ARBA" id="ARBA00023125"/>
    </source>
</evidence>
<organism evidence="8">
    <name type="scientific">Camponotus floridanus</name>
    <name type="common">Florida carpenter ant</name>
    <dbReference type="NCBI Taxonomy" id="104421"/>
    <lineage>
        <taxon>Eukaryota</taxon>
        <taxon>Metazoa</taxon>
        <taxon>Ecdysozoa</taxon>
        <taxon>Arthropoda</taxon>
        <taxon>Hexapoda</taxon>
        <taxon>Insecta</taxon>
        <taxon>Pterygota</taxon>
        <taxon>Neoptera</taxon>
        <taxon>Endopterygota</taxon>
        <taxon>Hymenoptera</taxon>
        <taxon>Apocrita</taxon>
        <taxon>Aculeata</taxon>
        <taxon>Formicoidea</taxon>
        <taxon>Formicidae</taxon>
        <taxon>Formicinae</taxon>
        <taxon>Camponotus</taxon>
    </lineage>
</organism>
<name>E1ZVP4_CAMFO</name>
<dbReference type="PANTHER" id="PTHR46927">
    <property type="entry name" value="AGAP005574-PA"/>
    <property type="match status" value="1"/>
</dbReference>
<dbReference type="AlphaFoldDB" id="E1ZVP4"/>
<feature type="domain" description="THAP-type" evidence="6">
    <location>
        <begin position="1"/>
        <end position="58"/>
    </location>
</feature>
<feature type="non-terminal residue" evidence="7">
    <location>
        <position position="58"/>
    </location>
</feature>
<protein>
    <recommendedName>
        <fullName evidence="6">THAP-type domain-containing protein</fullName>
    </recommendedName>
</protein>
<keyword evidence="2 5" id="KW-0863">Zinc-finger</keyword>
<dbReference type="InterPro" id="IPR006612">
    <property type="entry name" value="THAP_Znf"/>
</dbReference>
<dbReference type="PANTHER" id="PTHR46927:SF3">
    <property type="entry name" value="THAP-TYPE DOMAIN-CONTAINING PROTEIN"/>
    <property type="match status" value="1"/>
</dbReference>
<dbReference type="PROSITE" id="PS50950">
    <property type="entry name" value="ZF_THAP"/>
    <property type="match status" value="1"/>
</dbReference>
<evidence type="ECO:0000256" key="5">
    <source>
        <dbReference type="PROSITE-ProRule" id="PRU00309"/>
    </source>
</evidence>
<dbReference type="GO" id="GO:0008270">
    <property type="term" value="F:zinc ion binding"/>
    <property type="evidence" value="ECO:0007669"/>
    <property type="project" value="UniProtKB-KW"/>
</dbReference>
<sequence length="58" mass="6946">IFSRFPLQNKDILESWILFVGRTNWQPTNTSRICSLHFDNDDYYRSNDRLFLKPGVLP</sequence>
<dbReference type="GO" id="GO:0003677">
    <property type="term" value="F:DNA binding"/>
    <property type="evidence" value="ECO:0007669"/>
    <property type="project" value="UniProtKB-UniRule"/>
</dbReference>
<gene>
    <name evidence="7" type="ORF">EAG_04674</name>
</gene>
<evidence type="ECO:0000256" key="3">
    <source>
        <dbReference type="ARBA" id="ARBA00022833"/>
    </source>
</evidence>
<keyword evidence="3" id="KW-0862">Zinc</keyword>
<accession>E1ZVP4</accession>